<evidence type="ECO:0000256" key="6">
    <source>
        <dbReference type="HAMAP-Rule" id="MF_00163"/>
    </source>
</evidence>
<name>A0A9E2KXG5_9BACT</name>
<dbReference type="PRINTS" id="PR01576">
    <property type="entry name" value="PDEFORMYLASE"/>
</dbReference>
<dbReference type="GO" id="GO:0006412">
    <property type="term" value="P:translation"/>
    <property type="evidence" value="ECO:0007669"/>
    <property type="project" value="UniProtKB-UniRule"/>
</dbReference>
<dbReference type="AlphaFoldDB" id="A0A9E2KXG5"/>
<comment type="similarity">
    <text evidence="1 6">Belongs to the polypeptide deformylase family.</text>
</comment>
<dbReference type="PIRSF" id="PIRSF004749">
    <property type="entry name" value="Pep_def"/>
    <property type="match status" value="1"/>
</dbReference>
<dbReference type="GO" id="GO:0046872">
    <property type="term" value="F:metal ion binding"/>
    <property type="evidence" value="ECO:0007669"/>
    <property type="project" value="UniProtKB-KW"/>
</dbReference>
<dbReference type="EC" id="3.5.1.88" evidence="6"/>
<reference evidence="7" key="1">
    <citation type="journal article" date="2021" name="PeerJ">
        <title>Extensive microbial diversity within the chicken gut microbiome revealed by metagenomics and culture.</title>
        <authorList>
            <person name="Gilroy R."/>
            <person name="Ravi A."/>
            <person name="Getino M."/>
            <person name="Pursley I."/>
            <person name="Horton D.L."/>
            <person name="Alikhan N.F."/>
            <person name="Baker D."/>
            <person name="Gharbi K."/>
            <person name="Hall N."/>
            <person name="Watson M."/>
            <person name="Adriaenssens E.M."/>
            <person name="Foster-Nyarko E."/>
            <person name="Jarju S."/>
            <person name="Secka A."/>
            <person name="Antonio M."/>
            <person name="Oren A."/>
            <person name="Chaudhuri R.R."/>
            <person name="La Ragione R."/>
            <person name="Hildebrand F."/>
            <person name="Pallen M.J."/>
        </authorList>
    </citation>
    <scope>NUCLEOTIDE SEQUENCE</scope>
    <source>
        <strain evidence="7">A5-1222</strain>
    </source>
</reference>
<comment type="cofactor">
    <cofactor evidence="6">
        <name>Fe(2+)</name>
        <dbReference type="ChEBI" id="CHEBI:29033"/>
    </cofactor>
    <text evidence="6">Binds 1 Fe(2+) ion.</text>
</comment>
<dbReference type="EMBL" id="JAHLFM010000026">
    <property type="protein sequence ID" value="MBU3830862.1"/>
    <property type="molecule type" value="Genomic_DNA"/>
</dbReference>
<dbReference type="PANTHER" id="PTHR10458">
    <property type="entry name" value="PEPTIDE DEFORMYLASE"/>
    <property type="match status" value="1"/>
</dbReference>
<evidence type="ECO:0000256" key="4">
    <source>
        <dbReference type="ARBA" id="ARBA00022917"/>
    </source>
</evidence>
<dbReference type="InterPro" id="IPR023635">
    <property type="entry name" value="Peptide_deformylase"/>
</dbReference>
<keyword evidence="4 6" id="KW-0648">Protein biosynthesis</keyword>
<reference evidence="7" key="2">
    <citation type="submission" date="2021-04" db="EMBL/GenBank/DDBJ databases">
        <authorList>
            <person name="Gilroy R."/>
        </authorList>
    </citation>
    <scope>NUCLEOTIDE SEQUENCE</scope>
    <source>
        <strain evidence="7">A5-1222</strain>
    </source>
</reference>
<proteinExistence type="inferred from homology"/>
<dbReference type="CDD" id="cd00487">
    <property type="entry name" value="Pep_deformylase"/>
    <property type="match status" value="1"/>
</dbReference>
<evidence type="ECO:0000313" key="7">
    <source>
        <dbReference type="EMBL" id="MBU3830862.1"/>
    </source>
</evidence>
<dbReference type="Proteomes" id="UP000824247">
    <property type="component" value="Unassembled WGS sequence"/>
</dbReference>
<feature type="active site" evidence="6">
    <location>
        <position position="166"/>
    </location>
</feature>
<feature type="binding site" evidence="6">
    <location>
        <position position="165"/>
    </location>
    <ligand>
        <name>Fe cation</name>
        <dbReference type="ChEBI" id="CHEBI:24875"/>
    </ligand>
</feature>
<evidence type="ECO:0000256" key="2">
    <source>
        <dbReference type="ARBA" id="ARBA00022723"/>
    </source>
</evidence>
<dbReference type="GO" id="GO:0042586">
    <property type="term" value="F:peptide deformylase activity"/>
    <property type="evidence" value="ECO:0007669"/>
    <property type="project" value="UniProtKB-UniRule"/>
</dbReference>
<keyword evidence="2 6" id="KW-0479">Metal-binding</keyword>
<dbReference type="HAMAP" id="MF_00163">
    <property type="entry name" value="Pep_deformylase"/>
    <property type="match status" value="1"/>
</dbReference>
<dbReference type="InterPro" id="IPR036821">
    <property type="entry name" value="Peptide_deformylase_sf"/>
</dbReference>
<evidence type="ECO:0000256" key="5">
    <source>
        <dbReference type="ARBA" id="ARBA00023004"/>
    </source>
</evidence>
<comment type="caution">
    <text evidence="7">The sequence shown here is derived from an EMBL/GenBank/DDBJ whole genome shotgun (WGS) entry which is preliminary data.</text>
</comment>
<protein>
    <recommendedName>
        <fullName evidence="6">Peptide deformylase</fullName>
        <shortName evidence="6">PDF</shortName>
        <ecNumber evidence="6">3.5.1.88</ecNumber>
    </recommendedName>
    <alternativeName>
        <fullName evidence="6">Polypeptide deformylase</fullName>
    </alternativeName>
</protein>
<evidence type="ECO:0000313" key="8">
    <source>
        <dbReference type="Proteomes" id="UP000824247"/>
    </source>
</evidence>
<feature type="binding site" evidence="6">
    <location>
        <position position="121"/>
    </location>
    <ligand>
        <name>Fe cation</name>
        <dbReference type="ChEBI" id="CHEBI:24875"/>
    </ligand>
</feature>
<dbReference type="NCBIfam" id="TIGR00079">
    <property type="entry name" value="pept_deformyl"/>
    <property type="match status" value="1"/>
</dbReference>
<organism evidence="7 8">
    <name type="scientific">Candidatus Ureaplasma intestinipullorum</name>
    <dbReference type="NCBI Taxonomy" id="2838770"/>
    <lineage>
        <taxon>Bacteria</taxon>
        <taxon>Bacillati</taxon>
        <taxon>Mycoplasmatota</taxon>
        <taxon>Mycoplasmoidales</taxon>
        <taxon>Mycoplasmoidaceae</taxon>
        <taxon>Ureaplasma</taxon>
    </lineage>
</organism>
<feature type="binding site" evidence="6">
    <location>
        <position position="169"/>
    </location>
    <ligand>
        <name>Fe cation</name>
        <dbReference type="ChEBI" id="CHEBI:24875"/>
    </ligand>
</feature>
<keyword evidence="5 6" id="KW-0408">Iron</keyword>
<evidence type="ECO:0000256" key="1">
    <source>
        <dbReference type="ARBA" id="ARBA00010759"/>
    </source>
</evidence>
<keyword evidence="3 6" id="KW-0378">Hydrolase</keyword>
<dbReference type="FunFam" id="3.90.45.10:FF:000002">
    <property type="entry name" value="Peptide deformylase"/>
    <property type="match status" value="1"/>
</dbReference>
<dbReference type="Gene3D" id="3.90.45.10">
    <property type="entry name" value="Peptide deformylase"/>
    <property type="match status" value="1"/>
</dbReference>
<evidence type="ECO:0000256" key="3">
    <source>
        <dbReference type="ARBA" id="ARBA00022801"/>
    </source>
</evidence>
<comment type="function">
    <text evidence="6">Removes the formyl group from the N-terminal Met of newly synthesized proteins. Requires at least a dipeptide for an efficient rate of reaction. N-terminal L-methionine is a prerequisite for activity but the enzyme has broad specificity at other positions.</text>
</comment>
<dbReference type="Pfam" id="PF01327">
    <property type="entry name" value="Pep_deformylase"/>
    <property type="match status" value="1"/>
</dbReference>
<accession>A0A9E2KXG5</accession>
<sequence length="194" mass="22412">MKKFNPFLDIKLKPTMEWIVPDSDPRIREKCTAVKFPLTNEDIEYIKKMVSYVENSFNEKYEEYNITPGVAIAANQVGLLKRIIYSHFIDDLGIEHSWLIANPEIISRSDEVAFLSNGEGCLSVPNPRQGIVPRKASIKFKAFDLINERNITLELEGYAAIVAQHELDHLDGILYYDHINILDPNYQDNKWKKI</sequence>
<comment type="catalytic activity">
    <reaction evidence="6">
        <text>N-terminal N-formyl-L-methionyl-[peptide] + H2O = N-terminal L-methionyl-[peptide] + formate</text>
        <dbReference type="Rhea" id="RHEA:24420"/>
        <dbReference type="Rhea" id="RHEA-COMP:10639"/>
        <dbReference type="Rhea" id="RHEA-COMP:10640"/>
        <dbReference type="ChEBI" id="CHEBI:15377"/>
        <dbReference type="ChEBI" id="CHEBI:15740"/>
        <dbReference type="ChEBI" id="CHEBI:49298"/>
        <dbReference type="ChEBI" id="CHEBI:64731"/>
        <dbReference type="EC" id="3.5.1.88"/>
    </reaction>
</comment>
<dbReference type="SUPFAM" id="SSF56420">
    <property type="entry name" value="Peptide deformylase"/>
    <property type="match status" value="1"/>
</dbReference>
<dbReference type="PANTHER" id="PTHR10458:SF8">
    <property type="entry name" value="PEPTIDE DEFORMYLASE 2"/>
    <property type="match status" value="1"/>
</dbReference>
<gene>
    <name evidence="6 7" type="primary">def</name>
    <name evidence="7" type="ORF">H9897_01780</name>
</gene>